<protein>
    <recommendedName>
        <fullName evidence="12">Peptidase metallopeptidase domain-containing protein</fullName>
    </recommendedName>
</protein>
<dbReference type="PROSITE" id="PS00546">
    <property type="entry name" value="CYSTEINE_SWITCH"/>
    <property type="match status" value="1"/>
</dbReference>
<evidence type="ECO:0000256" key="10">
    <source>
        <dbReference type="PIRSR" id="PIRSR621190-2"/>
    </source>
</evidence>
<evidence type="ECO:0000256" key="6">
    <source>
        <dbReference type="ARBA" id="ARBA00022833"/>
    </source>
</evidence>
<evidence type="ECO:0000256" key="1">
    <source>
        <dbReference type="ARBA" id="ARBA00009614"/>
    </source>
</evidence>
<keyword evidence="14" id="KW-1185">Reference proteome</keyword>
<feature type="binding site" description="in inhibited form" evidence="10">
    <location>
        <position position="78"/>
    </location>
    <ligand>
        <name>Zn(2+)</name>
        <dbReference type="ChEBI" id="CHEBI:29105"/>
        <label>2</label>
        <note>catalytic</note>
    </ligand>
</feature>
<dbReference type="GO" id="GO:0006508">
    <property type="term" value="P:proteolysis"/>
    <property type="evidence" value="ECO:0007669"/>
    <property type="project" value="UniProtKB-KW"/>
</dbReference>
<keyword evidence="10" id="KW-0106">Calcium</keyword>
<dbReference type="GO" id="GO:0030574">
    <property type="term" value="P:collagen catabolic process"/>
    <property type="evidence" value="ECO:0007669"/>
    <property type="project" value="TreeGrafter"/>
</dbReference>
<sequence>MQGCGKGENVKGIRDLKRYLGHFGYLNYQNNPDVTHPEEDHFDDELEAALKSYQVFYHLNDTGKLDGPTVSKMVMPRCGFPDKETHQHSNNSLHTVSHYRFFPGRPKWPKGKRHLTYAFGSRFPTRFMPPVARAFSKWAIASRYFTFSRARTYRRADLKISFARRAHGDGAPFDGPGGVLAHAFAPTDGRFHYDADDRWVIGAVRNAYDVETLALHEIGHLLGLGHSQFQNAIMWASFKSGVTKRLNSDDIRGIRGFKFAQSNQGFQIGLADGSVKTWKIIKKPSKAEHHLWSRKDSAASGQKALNLVRIVSKWMFGKGQGMTMGTFDTLLLAFDMDQRVFADMEELGVKPDEDTVKKVARAFQKVGEKEKQQLVLKKYLSKWKYIHFEGERVRVKRDAWSE</sequence>
<feature type="binding site" evidence="10">
    <location>
        <position position="216"/>
    </location>
    <ligand>
        <name>Zn(2+)</name>
        <dbReference type="ChEBI" id="CHEBI:29105"/>
        <label>2</label>
        <note>catalytic</note>
    </ligand>
</feature>
<keyword evidence="5" id="KW-0378">Hydrolase</keyword>
<dbReference type="AlphaFoldDB" id="A0A118JU69"/>
<dbReference type="STRING" id="59895.A0A118JU69"/>
<reference evidence="13 14" key="1">
    <citation type="journal article" date="2016" name="Sci. Rep.">
        <title>The genome sequence of the outbreeding globe artichoke constructed de novo incorporating a phase-aware low-pass sequencing strategy of F1 progeny.</title>
        <authorList>
            <person name="Scaglione D."/>
            <person name="Reyes-Chin-Wo S."/>
            <person name="Acquadro A."/>
            <person name="Froenicke L."/>
            <person name="Portis E."/>
            <person name="Beitel C."/>
            <person name="Tirone M."/>
            <person name="Mauro R."/>
            <person name="Lo Monaco A."/>
            <person name="Mauromicale G."/>
            <person name="Faccioli P."/>
            <person name="Cattivelli L."/>
            <person name="Rieseberg L."/>
            <person name="Michelmore R."/>
            <person name="Lanteri S."/>
        </authorList>
    </citation>
    <scope>NUCLEOTIDE SEQUENCE [LARGE SCALE GENOMIC DNA]</scope>
    <source>
        <strain evidence="13">2C</strain>
    </source>
</reference>
<dbReference type="PRINTS" id="PR00138">
    <property type="entry name" value="MATRIXIN"/>
</dbReference>
<feature type="binding site" evidence="10">
    <location>
        <position position="220"/>
    </location>
    <ligand>
        <name>Zn(2+)</name>
        <dbReference type="ChEBI" id="CHEBI:29105"/>
        <label>2</label>
        <note>catalytic</note>
    </ligand>
</feature>
<feature type="short sequence motif" description="Cysteine switch" evidence="11">
    <location>
        <begin position="76"/>
        <end position="96"/>
    </location>
</feature>
<accession>A0A118JU69</accession>
<feature type="binding site" evidence="10">
    <location>
        <position position="175"/>
    </location>
    <ligand>
        <name>Ca(2+)</name>
        <dbReference type="ChEBI" id="CHEBI:29108"/>
        <label>3</label>
    </ligand>
</feature>
<keyword evidence="3 10" id="KW-0479">Metal-binding</keyword>
<keyword evidence="2" id="KW-0645">Protease</keyword>
<evidence type="ECO:0000259" key="12">
    <source>
        <dbReference type="SMART" id="SM00235"/>
    </source>
</evidence>
<dbReference type="InterPro" id="IPR001818">
    <property type="entry name" value="Pept_M10_metallopeptidase"/>
</dbReference>
<dbReference type="InterPro" id="IPR006026">
    <property type="entry name" value="Peptidase_Metallo"/>
</dbReference>
<keyword evidence="6 10" id="KW-0862">Zinc</keyword>
<dbReference type="InterPro" id="IPR024079">
    <property type="entry name" value="MetalloPept_cat_dom_sf"/>
</dbReference>
<dbReference type="GO" id="GO:0031012">
    <property type="term" value="C:extracellular matrix"/>
    <property type="evidence" value="ECO:0007669"/>
    <property type="project" value="InterPro"/>
</dbReference>
<dbReference type="Proteomes" id="UP000243975">
    <property type="component" value="Unassembled WGS sequence"/>
</dbReference>
<dbReference type="InterPro" id="IPR021158">
    <property type="entry name" value="Pept_M10A_Zn_BS"/>
</dbReference>
<dbReference type="GO" id="GO:0030198">
    <property type="term" value="P:extracellular matrix organization"/>
    <property type="evidence" value="ECO:0007669"/>
    <property type="project" value="TreeGrafter"/>
</dbReference>
<dbReference type="Pfam" id="PF00413">
    <property type="entry name" value="Peptidase_M10"/>
    <property type="match status" value="1"/>
</dbReference>
<dbReference type="EMBL" id="LEKV01005062">
    <property type="protein sequence ID" value="KVH91272.1"/>
    <property type="molecule type" value="Genomic_DNA"/>
</dbReference>
<comment type="similarity">
    <text evidence="1">Belongs to the peptidase M10A family. Matrix metalloproteinases (MMPs) subfamily.</text>
</comment>
<evidence type="ECO:0000313" key="14">
    <source>
        <dbReference type="Proteomes" id="UP000243975"/>
    </source>
</evidence>
<evidence type="ECO:0000256" key="2">
    <source>
        <dbReference type="ARBA" id="ARBA00022670"/>
    </source>
</evidence>
<dbReference type="PANTHER" id="PTHR10201">
    <property type="entry name" value="MATRIX METALLOPROTEINASE"/>
    <property type="match status" value="1"/>
</dbReference>
<feature type="binding site" evidence="10">
    <location>
        <position position="169"/>
    </location>
    <ligand>
        <name>Zn(2+)</name>
        <dbReference type="ChEBI" id="CHEBI:29105"/>
        <label>1</label>
    </ligand>
</feature>
<dbReference type="Pfam" id="PF01471">
    <property type="entry name" value="PG_binding_1"/>
    <property type="match status" value="1"/>
</dbReference>
<feature type="binding site" evidence="10">
    <location>
        <position position="167"/>
    </location>
    <ligand>
        <name>Zn(2+)</name>
        <dbReference type="ChEBI" id="CHEBI:29105"/>
        <label>1</label>
    </ligand>
</feature>
<feature type="binding site" evidence="10">
    <location>
        <position position="174"/>
    </location>
    <ligand>
        <name>Ca(2+)</name>
        <dbReference type="ChEBI" id="CHEBI:29108"/>
        <label>3</label>
    </ligand>
</feature>
<evidence type="ECO:0000256" key="4">
    <source>
        <dbReference type="ARBA" id="ARBA00022729"/>
    </source>
</evidence>
<dbReference type="SUPFAM" id="SSF55486">
    <property type="entry name" value="Metalloproteases ('zincins'), catalytic domain"/>
    <property type="match status" value="1"/>
</dbReference>
<keyword evidence="8" id="KW-0865">Zymogen</keyword>
<feature type="binding site" evidence="10">
    <location>
        <position position="194"/>
    </location>
    <ligand>
        <name>Ca(2+)</name>
        <dbReference type="ChEBI" id="CHEBI:29108"/>
        <label>3</label>
    </ligand>
</feature>
<comment type="cofactor">
    <cofactor evidence="10">
        <name>Ca(2+)</name>
        <dbReference type="ChEBI" id="CHEBI:29108"/>
    </cofactor>
    <text evidence="10">Can bind about 5 Ca(2+) ions per subunit.</text>
</comment>
<dbReference type="OMA" id="NAIMWAS"/>
<organism evidence="13 14">
    <name type="scientific">Cynara cardunculus var. scolymus</name>
    <name type="common">Globe artichoke</name>
    <name type="synonym">Cynara scolymus</name>
    <dbReference type="NCBI Taxonomy" id="59895"/>
    <lineage>
        <taxon>Eukaryota</taxon>
        <taxon>Viridiplantae</taxon>
        <taxon>Streptophyta</taxon>
        <taxon>Embryophyta</taxon>
        <taxon>Tracheophyta</taxon>
        <taxon>Spermatophyta</taxon>
        <taxon>Magnoliopsida</taxon>
        <taxon>eudicotyledons</taxon>
        <taxon>Gunneridae</taxon>
        <taxon>Pentapetalae</taxon>
        <taxon>asterids</taxon>
        <taxon>campanulids</taxon>
        <taxon>Asterales</taxon>
        <taxon>Asteraceae</taxon>
        <taxon>Carduoideae</taxon>
        <taxon>Cardueae</taxon>
        <taxon>Carduinae</taxon>
        <taxon>Cynara</taxon>
    </lineage>
</organism>
<dbReference type="Gramene" id="KVH91272">
    <property type="protein sequence ID" value="KVH91272"/>
    <property type="gene ID" value="Ccrd_006709"/>
</dbReference>
<evidence type="ECO:0000256" key="8">
    <source>
        <dbReference type="ARBA" id="ARBA00023145"/>
    </source>
</evidence>
<dbReference type="CDD" id="cd04278">
    <property type="entry name" value="ZnMc_MMP"/>
    <property type="match status" value="1"/>
</dbReference>
<evidence type="ECO:0000256" key="9">
    <source>
        <dbReference type="PIRSR" id="PIRSR621190-1"/>
    </source>
</evidence>
<dbReference type="PANTHER" id="PTHR10201:SF333">
    <property type="entry name" value="MATRILYSIN"/>
    <property type="match status" value="1"/>
</dbReference>
<feature type="binding site" evidence="10">
    <location>
        <position position="226"/>
    </location>
    <ligand>
        <name>Zn(2+)</name>
        <dbReference type="ChEBI" id="CHEBI:29105"/>
        <label>2</label>
        <note>catalytic</note>
    </ligand>
</feature>
<evidence type="ECO:0000256" key="5">
    <source>
        <dbReference type="ARBA" id="ARBA00022801"/>
    </source>
</evidence>
<dbReference type="InterPro" id="IPR002477">
    <property type="entry name" value="Peptidoglycan-bd-like"/>
</dbReference>
<dbReference type="SMART" id="SM00235">
    <property type="entry name" value="ZnMc"/>
    <property type="match status" value="1"/>
</dbReference>
<dbReference type="GO" id="GO:0008270">
    <property type="term" value="F:zinc ion binding"/>
    <property type="evidence" value="ECO:0007669"/>
    <property type="project" value="InterPro"/>
</dbReference>
<evidence type="ECO:0000313" key="13">
    <source>
        <dbReference type="EMBL" id="KVH91272.1"/>
    </source>
</evidence>
<comment type="cofactor">
    <cofactor evidence="10">
        <name>Zn(2+)</name>
        <dbReference type="ChEBI" id="CHEBI:29105"/>
    </cofactor>
    <text evidence="10">Binds 2 Zn(2+) ions per subunit.</text>
</comment>
<dbReference type="InterPro" id="IPR021190">
    <property type="entry name" value="Pept_M10A"/>
</dbReference>
<name>A0A118JU69_CYNCS</name>
<evidence type="ECO:0000256" key="3">
    <source>
        <dbReference type="ARBA" id="ARBA00022723"/>
    </source>
</evidence>
<dbReference type="SUPFAM" id="SSF47090">
    <property type="entry name" value="PGBD-like"/>
    <property type="match status" value="1"/>
</dbReference>
<feature type="binding site" evidence="10">
    <location>
        <position position="234"/>
    </location>
    <ligand>
        <name>Zn(2+)</name>
        <dbReference type="ChEBI" id="CHEBI:29105"/>
        <label>2</label>
        <note>catalytic</note>
    </ligand>
</feature>
<dbReference type="InterPro" id="IPR036365">
    <property type="entry name" value="PGBD-like_sf"/>
</dbReference>
<feature type="binding site" evidence="10">
    <location>
        <position position="192"/>
    </location>
    <ligand>
        <name>Zn(2+)</name>
        <dbReference type="ChEBI" id="CHEBI:29105"/>
        <label>1</label>
    </ligand>
</feature>
<evidence type="ECO:0000256" key="11">
    <source>
        <dbReference type="PIRSR" id="PIRSR621190-5"/>
    </source>
</evidence>
<feature type="binding site" evidence="10">
    <location>
        <position position="182"/>
    </location>
    <ligand>
        <name>Zn(2+)</name>
        <dbReference type="ChEBI" id="CHEBI:29105"/>
        <label>1</label>
    </ligand>
</feature>
<keyword evidence="7" id="KW-0482">Metalloprotease</keyword>
<dbReference type="Gene3D" id="3.40.390.10">
    <property type="entry name" value="Collagenase (Catalytic Domain)"/>
    <property type="match status" value="1"/>
</dbReference>
<feature type="active site" evidence="9">
    <location>
        <position position="217"/>
    </location>
</feature>
<gene>
    <name evidence="13" type="ORF">Ccrd_006709</name>
</gene>
<evidence type="ECO:0000256" key="7">
    <source>
        <dbReference type="ARBA" id="ARBA00023049"/>
    </source>
</evidence>
<dbReference type="InterPro" id="IPR033739">
    <property type="entry name" value="M10A_MMP"/>
</dbReference>
<feature type="binding site" evidence="10">
    <location>
        <position position="157"/>
    </location>
    <ligand>
        <name>Ca(2+)</name>
        <dbReference type="ChEBI" id="CHEBI:29108"/>
        <label>2</label>
    </ligand>
</feature>
<keyword evidence="4" id="KW-0732">Signal</keyword>
<dbReference type="GO" id="GO:0004222">
    <property type="term" value="F:metalloendopeptidase activity"/>
    <property type="evidence" value="ECO:0007669"/>
    <property type="project" value="InterPro"/>
</dbReference>
<comment type="caution">
    <text evidence="13">The sequence shown here is derived from an EMBL/GenBank/DDBJ whole genome shotgun (WGS) entry which is preliminary data.</text>
</comment>
<feature type="domain" description="Peptidase metallopeptidase" evidence="12">
    <location>
        <begin position="104"/>
        <end position="261"/>
    </location>
</feature>
<proteinExistence type="inferred from homology"/>